<gene>
    <name evidence="4" type="ORF">J4051_16025</name>
</gene>
<dbReference type="RefSeq" id="WP_208234892.1">
    <property type="nucleotide sequence ID" value="NZ_JAGEVG010000022.1"/>
</dbReference>
<dbReference type="Gene3D" id="3.40.50.720">
    <property type="entry name" value="NAD(P)-binding Rossmann-like Domain"/>
    <property type="match status" value="1"/>
</dbReference>
<feature type="domain" description="NAD-dependent epimerase/dehydratase" evidence="2">
    <location>
        <begin position="5"/>
        <end position="221"/>
    </location>
</feature>
<keyword evidence="5" id="KW-1185">Reference proteome</keyword>
<accession>A0ABS3SVP7</accession>
<dbReference type="InterPro" id="IPR036291">
    <property type="entry name" value="NAD(P)-bd_dom_sf"/>
</dbReference>
<evidence type="ECO:0000313" key="4">
    <source>
        <dbReference type="EMBL" id="MBO3099783.1"/>
    </source>
</evidence>
<dbReference type="InterPro" id="IPR013549">
    <property type="entry name" value="DUF1731"/>
</dbReference>
<organism evidence="4 5">
    <name type="scientific">Gelidibacter pelagius</name>
    <dbReference type="NCBI Taxonomy" id="2819985"/>
    <lineage>
        <taxon>Bacteria</taxon>
        <taxon>Pseudomonadati</taxon>
        <taxon>Bacteroidota</taxon>
        <taxon>Flavobacteriia</taxon>
        <taxon>Flavobacteriales</taxon>
        <taxon>Flavobacteriaceae</taxon>
        <taxon>Gelidibacter</taxon>
    </lineage>
</organism>
<dbReference type="Pfam" id="PF08338">
    <property type="entry name" value="DUF1731"/>
    <property type="match status" value="1"/>
</dbReference>
<name>A0ABS3SVP7_9FLAO</name>
<dbReference type="Pfam" id="PF01370">
    <property type="entry name" value="Epimerase"/>
    <property type="match status" value="1"/>
</dbReference>
<dbReference type="SUPFAM" id="SSF51735">
    <property type="entry name" value="NAD(P)-binding Rossmann-fold domains"/>
    <property type="match status" value="1"/>
</dbReference>
<protein>
    <submittedName>
        <fullName evidence="4">TIGR01777 family oxidoreductase</fullName>
    </submittedName>
</protein>
<dbReference type="InterPro" id="IPR010099">
    <property type="entry name" value="SDR39U1"/>
</dbReference>
<dbReference type="NCBIfam" id="TIGR01777">
    <property type="entry name" value="yfcH"/>
    <property type="match status" value="1"/>
</dbReference>
<feature type="domain" description="DUF1731" evidence="3">
    <location>
        <begin position="249"/>
        <end position="296"/>
    </location>
</feature>
<dbReference type="InterPro" id="IPR001509">
    <property type="entry name" value="Epimerase_deHydtase"/>
</dbReference>
<reference evidence="4 5" key="1">
    <citation type="submission" date="2021-03" db="EMBL/GenBank/DDBJ databases">
        <title>Gelidibacter sp. nov., isolated from costal sediment.</title>
        <authorList>
            <person name="Lun K.-Y."/>
        </authorList>
    </citation>
    <scope>NUCLEOTIDE SEQUENCE [LARGE SCALE GENOMIC DNA]</scope>
    <source>
        <strain evidence="4 5">DF109</strain>
    </source>
</reference>
<sequence>MKSLIIAGGSGFLGQVLENYFIEKGYSVTILTRHPKRENNIYWNAKDLGEWTKVLEHADILINLTGQSVDCRYTEANKKLIYDSRIDATNILGQAINLCEHPPKLWMNASTSTIYDHSLIRENDEETGIIGDDFSMNIAKSWEHAFYAITNTRTRKIALRTAIVIGKHGGALIPLKTLTKFRLGGTQGSGNQKVSWIHEEDFVSAVDFLTNHSELSGNFNLCVPKPTDNKTLMLTLRKTMRISIGISHPEWLLTFGAKLIGTETELILKSRNVIPKRLLENGFKFNYENIQNALVNLINY</sequence>
<dbReference type="PANTHER" id="PTHR11092:SF0">
    <property type="entry name" value="EPIMERASE FAMILY PROTEIN SDR39U1"/>
    <property type="match status" value="1"/>
</dbReference>
<evidence type="ECO:0000259" key="3">
    <source>
        <dbReference type="Pfam" id="PF08338"/>
    </source>
</evidence>
<dbReference type="PANTHER" id="PTHR11092">
    <property type="entry name" value="SUGAR NUCLEOTIDE EPIMERASE RELATED"/>
    <property type="match status" value="1"/>
</dbReference>
<evidence type="ECO:0000256" key="1">
    <source>
        <dbReference type="ARBA" id="ARBA00009353"/>
    </source>
</evidence>
<proteinExistence type="inferred from homology"/>
<comment type="caution">
    <text evidence="4">The sequence shown here is derived from an EMBL/GenBank/DDBJ whole genome shotgun (WGS) entry which is preliminary data.</text>
</comment>
<dbReference type="Proteomes" id="UP000681315">
    <property type="component" value="Unassembled WGS sequence"/>
</dbReference>
<evidence type="ECO:0000313" key="5">
    <source>
        <dbReference type="Proteomes" id="UP000681315"/>
    </source>
</evidence>
<comment type="similarity">
    <text evidence="1">Belongs to the NAD(P)-dependent epimerase/dehydratase family. SDR39U1 subfamily.</text>
</comment>
<dbReference type="EMBL" id="JAGEVG010000022">
    <property type="protein sequence ID" value="MBO3099783.1"/>
    <property type="molecule type" value="Genomic_DNA"/>
</dbReference>
<evidence type="ECO:0000259" key="2">
    <source>
        <dbReference type="Pfam" id="PF01370"/>
    </source>
</evidence>